<evidence type="ECO:0008006" key="4">
    <source>
        <dbReference type="Google" id="ProtNLM"/>
    </source>
</evidence>
<comment type="caution">
    <text evidence="2">The sequence shown here is derived from an EMBL/GenBank/DDBJ whole genome shotgun (WGS) entry which is preliminary data.</text>
</comment>
<reference evidence="2 3" key="1">
    <citation type="journal article" date="2011" name="Biochem. Biophys. Res. Commun.">
        <title>Increased number of Arginine-based salt bridges contributes to the thermotolerance of thermotolerant acetic acid bacteria, Acetobacter tropicalis SKU1100.</title>
        <authorList>
            <person name="Matsutani M."/>
            <person name="Hirakawa H."/>
            <person name="Nishikura M."/>
            <person name="Soemphol W."/>
            <person name="Ali I.A.I."/>
            <person name="Yakushi T."/>
            <person name="Matsushita K."/>
        </authorList>
    </citation>
    <scope>NUCLEOTIDE SEQUENCE [LARGE SCALE GENOMIC DNA]</scope>
    <source>
        <strain evidence="2 3">NBRC 101654</strain>
    </source>
</reference>
<feature type="compositionally biased region" description="Basic and acidic residues" evidence="1">
    <location>
        <begin position="22"/>
        <end position="36"/>
    </location>
</feature>
<proteinExistence type="predicted"/>
<evidence type="ECO:0000313" key="3">
    <source>
        <dbReference type="Proteomes" id="UP000004319"/>
    </source>
</evidence>
<evidence type="ECO:0000256" key="1">
    <source>
        <dbReference type="SAM" id="MobiDB-lite"/>
    </source>
</evidence>
<dbReference type="Proteomes" id="UP000004319">
    <property type="component" value="Unassembled WGS sequence"/>
</dbReference>
<sequence>MLMKSFLHRVFPGVVLQGKPEMKKNEKRGFTTRREPGYTVPR</sequence>
<dbReference type="EMBL" id="BABS01000201">
    <property type="protein sequence ID" value="GAA10256.1"/>
    <property type="molecule type" value="Genomic_DNA"/>
</dbReference>
<protein>
    <recommendedName>
        <fullName evidence="4">Transposase</fullName>
    </recommendedName>
</protein>
<accession>F7VIR1</accession>
<dbReference type="AlphaFoldDB" id="F7VIR1"/>
<evidence type="ECO:0000313" key="2">
    <source>
        <dbReference type="EMBL" id="GAA10256.1"/>
    </source>
</evidence>
<name>F7VIR1_9PROT</name>
<gene>
    <name evidence="2" type="ORF">ATPR_3260</name>
</gene>
<feature type="region of interest" description="Disordered" evidence="1">
    <location>
        <begin position="22"/>
        <end position="42"/>
    </location>
</feature>
<organism evidence="2 3">
    <name type="scientific">Acetobacter tropicalis NBRC 101654</name>
    <dbReference type="NCBI Taxonomy" id="749388"/>
    <lineage>
        <taxon>Bacteria</taxon>
        <taxon>Pseudomonadati</taxon>
        <taxon>Pseudomonadota</taxon>
        <taxon>Alphaproteobacteria</taxon>
        <taxon>Acetobacterales</taxon>
        <taxon>Acetobacteraceae</taxon>
        <taxon>Acetobacter</taxon>
    </lineage>
</organism>